<sequence length="632" mass="66644">MSAGDDPFIATNKRKWATKTKMCWHYPTGNCLLGDHCNFAHSADELRPKPDLRRLDMCAFAEQGLPCVRGTTCAFSHTEKELLEMRAEFYRVSKKLPDLTPHPSAKATVPVAATSPSDLRATAGSGGATAGVEVGQQQSQDPPPESGANPSSDPVPVSAPSYVAPPHGTAASSSARATHQAAPSSSTTAAVAAARAAGAPAGVREQPPLVSRPANTGAAASSLPPASVAETAAAAAISASVPPRPFPPYSNSRVFQFQEPQMIPPAYPSFPASSPAFHDMSSSSFPAPQYGRRPPNRQAYPSSLDISSASEPISQPFTQPAARPFFDPFDARGNPRALGDGNRGGGRGTQREYDPYAPSLLSDPQARTSATTLHPPYPFSTGSQPHPMPVAAAAAASVASVTGAVPYPHTGSHSGFGEVAAWTLAGHRDKEAMSSRCVGLGGGMEEEMGGETMDIMEMGEVVMATEMGGAVMGVETGEGPQGTRWNRVVPVESARHGYNNHRFPPSSPHPHKCLPPYNSSTILILRQLRKEAGRGRGSPQTRTPPLSLRLLLPTSLLRLNPITRLLGEVPLGVVGEGLRQHLLLLLLVVVHLVTPLCLRLGQWGHWGPVPRRFLGGGHPTPERTQAQAEGDH</sequence>
<name>A0A0G4GWG6_9ALVE</name>
<feature type="zinc finger region" description="C3H1-type" evidence="4">
    <location>
        <begin position="52"/>
        <end position="80"/>
    </location>
</feature>
<keyword evidence="3 4" id="KW-0862">Zinc</keyword>
<evidence type="ECO:0000256" key="1">
    <source>
        <dbReference type="ARBA" id="ARBA00022723"/>
    </source>
</evidence>
<organism evidence="7">
    <name type="scientific">Chromera velia CCMP2878</name>
    <dbReference type="NCBI Taxonomy" id="1169474"/>
    <lineage>
        <taxon>Eukaryota</taxon>
        <taxon>Sar</taxon>
        <taxon>Alveolata</taxon>
        <taxon>Colpodellida</taxon>
        <taxon>Chromeraceae</taxon>
        <taxon>Chromera</taxon>
    </lineage>
</organism>
<reference evidence="7" key="1">
    <citation type="submission" date="2014-11" db="EMBL/GenBank/DDBJ databases">
        <authorList>
            <person name="Otto D Thomas"/>
            <person name="Naeem Raeece"/>
        </authorList>
    </citation>
    <scope>NUCLEOTIDE SEQUENCE</scope>
</reference>
<evidence type="ECO:0000256" key="4">
    <source>
        <dbReference type="PROSITE-ProRule" id="PRU00723"/>
    </source>
</evidence>
<protein>
    <recommendedName>
        <fullName evidence="6">C3H1-type domain-containing protein</fullName>
    </recommendedName>
</protein>
<evidence type="ECO:0000256" key="2">
    <source>
        <dbReference type="ARBA" id="ARBA00022771"/>
    </source>
</evidence>
<feature type="compositionally biased region" description="Low complexity" evidence="5">
    <location>
        <begin position="181"/>
        <end position="204"/>
    </location>
</feature>
<dbReference type="GO" id="GO:0008270">
    <property type="term" value="F:zinc ion binding"/>
    <property type="evidence" value="ECO:0007669"/>
    <property type="project" value="UniProtKB-KW"/>
</dbReference>
<dbReference type="Gene3D" id="3.30.1370.210">
    <property type="match status" value="1"/>
</dbReference>
<evidence type="ECO:0000256" key="5">
    <source>
        <dbReference type="SAM" id="MobiDB-lite"/>
    </source>
</evidence>
<dbReference type="EMBL" id="CDMZ01001604">
    <property type="protein sequence ID" value="CEM35085.1"/>
    <property type="molecule type" value="Genomic_DNA"/>
</dbReference>
<dbReference type="SMART" id="SM00356">
    <property type="entry name" value="ZnF_C3H1"/>
    <property type="match status" value="2"/>
</dbReference>
<dbReference type="AlphaFoldDB" id="A0A0G4GWG6"/>
<evidence type="ECO:0000313" key="7">
    <source>
        <dbReference type="EMBL" id="CEM35085.1"/>
    </source>
</evidence>
<dbReference type="InterPro" id="IPR041367">
    <property type="entry name" value="Znf-CCCH_4"/>
</dbReference>
<dbReference type="InterPro" id="IPR000571">
    <property type="entry name" value="Znf_CCCH"/>
</dbReference>
<feature type="domain" description="C3H1-type" evidence="6">
    <location>
        <begin position="17"/>
        <end position="44"/>
    </location>
</feature>
<feature type="zinc finger region" description="C3H1-type" evidence="4">
    <location>
        <begin position="17"/>
        <end position="44"/>
    </location>
</feature>
<evidence type="ECO:0000259" key="6">
    <source>
        <dbReference type="PROSITE" id="PS50103"/>
    </source>
</evidence>
<dbReference type="VEuPathDB" id="CryptoDB:Cvel_23604"/>
<feature type="region of interest" description="Disordered" evidence="5">
    <location>
        <begin position="117"/>
        <end position="222"/>
    </location>
</feature>
<evidence type="ECO:0000256" key="3">
    <source>
        <dbReference type="ARBA" id="ARBA00022833"/>
    </source>
</evidence>
<gene>
    <name evidence="7" type="ORF">Cvel_23604</name>
</gene>
<dbReference type="Pfam" id="PF18044">
    <property type="entry name" value="zf-CCCH_4"/>
    <property type="match status" value="1"/>
</dbReference>
<dbReference type="PROSITE" id="PS50103">
    <property type="entry name" value="ZF_C3H1"/>
    <property type="match status" value="2"/>
</dbReference>
<feature type="compositionally biased region" description="Low complexity" evidence="5">
    <location>
        <begin position="148"/>
        <end position="166"/>
    </location>
</feature>
<feature type="domain" description="C3H1-type" evidence="6">
    <location>
        <begin position="52"/>
        <end position="80"/>
    </location>
</feature>
<accession>A0A0G4GWG6</accession>
<keyword evidence="1 4" id="KW-0479">Metal-binding</keyword>
<keyword evidence="2 4" id="KW-0863">Zinc-finger</keyword>
<dbReference type="SUPFAM" id="SSF90229">
    <property type="entry name" value="CCCH zinc finger"/>
    <property type="match status" value="1"/>
</dbReference>
<feature type="region of interest" description="Disordered" evidence="5">
    <location>
        <begin position="266"/>
        <end position="374"/>
    </location>
</feature>
<feature type="compositionally biased region" description="Polar residues" evidence="5">
    <location>
        <begin position="299"/>
        <end position="318"/>
    </location>
</feature>
<proteinExistence type="predicted"/>
<dbReference type="InterPro" id="IPR036855">
    <property type="entry name" value="Znf_CCCH_sf"/>
</dbReference>